<feature type="region of interest" description="Disordered" evidence="4">
    <location>
        <begin position="672"/>
        <end position="694"/>
    </location>
</feature>
<evidence type="ECO:0000313" key="7">
    <source>
        <dbReference type="EMBL" id="RGD58289.1"/>
    </source>
</evidence>
<evidence type="ECO:0000259" key="6">
    <source>
        <dbReference type="Pfam" id="PF26607"/>
    </source>
</evidence>
<dbReference type="Pfam" id="PF04616">
    <property type="entry name" value="Glyco_hydro_43"/>
    <property type="match status" value="1"/>
</dbReference>
<protein>
    <submittedName>
        <fullName evidence="7">Glycosyl hydrolase family 32</fullName>
    </submittedName>
</protein>
<evidence type="ECO:0000256" key="4">
    <source>
        <dbReference type="SAM" id="MobiDB-lite"/>
    </source>
</evidence>
<dbReference type="Gene3D" id="2.120.10.70">
    <property type="entry name" value="Fucose-specific lectin"/>
    <property type="match status" value="1"/>
</dbReference>
<keyword evidence="3" id="KW-0326">Glycosidase</keyword>
<dbReference type="InterPro" id="IPR006311">
    <property type="entry name" value="TAT_signal"/>
</dbReference>
<dbReference type="EMBL" id="QVIG01000001">
    <property type="protein sequence ID" value="RGD58289.1"/>
    <property type="molecule type" value="Genomic_DNA"/>
</dbReference>
<comment type="caution">
    <text evidence="7">The sequence shown here is derived from an EMBL/GenBank/DDBJ whole genome shotgun (WGS) entry which is preliminary data.</text>
</comment>
<dbReference type="InterPro" id="IPR006710">
    <property type="entry name" value="Glyco_hydro_43"/>
</dbReference>
<sequence>MHPISRRGLLRAAGAGALVLPLAGRTAPAASAAPTGASVGAAWVGAGPFDHVYDPSTARRRYLNDHTLVQADGRWHLFSIVGDSAPPGQAPDSAAEVSLAHASAPSPSGPWRSHPDALTVDASYFGEEHLWAPHVVESGGVHWMFYAAGGRAGAAVNAATSTDLSTWTRLPSGPLFRGTAARDPMVLRIGAEWVMYYTELSAPGGRHQVCYRRSADLLTWGEPGVAFADAATAADGVSVTESPFVVARDGWYYLFIGPWNGYEGTDVLASQDPFRFSLDGYAGHVPGHAVEVVTDGRQWWASAAGWFRRGLYLAPLDWRSTPSPWQSPDNPVAAPDVHGRLTVFALDAADRSVLRRVQSDPDTDTWSDWEVFGTPAGAVPVLGRNADGRLEVFSLAPDGAALHHRVQRSDGGWSDWEVFGGPAGAAPAVARNADDRLEVFALAPGGALIARRRQSSPGSTGWDDWDPGFGGPAGAPPAVAANADGRLEVFALAPGGAALLHRWQTSPGGAWSAWERFGTPAGAAPRVARDGTGRLNVTAIAPSGTAAFHRRQSVPSGGWDAWQPLLGWSTAAPPVIAGSDGRLEAFTLSPGGERLAHRWQSAPAGAWAPTDVLGEDFGEPGLVLAAPPSAAADSTGRLHVFAVAEDGRVRTRVQDRPGGGWRPWAAFGDRPVAPLRPGAPTGAVAPVRSGAPMR</sequence>
<organism evidence="7 8">
    <name type="scientific">Kitasatospora xanthocidica</name>
    <dbReference type="NCBI Taxonomy" id="83382"/>
    <lineage>
        <taxon>Bacteria</taxon>
        <taxon>Bacillati</taxon>
        <taxon>Actinomycetota</taxon>
        <taxon>Actinomycetes</taxon>
        <taxon>Kitasatosporales</taxon>
        <taxon>Streptomycetaceae</taxon>
        <taxon>Kitasatospora</taxon>
    </lineage>
</organism>
<dbReference type="GO" id="GO:0004553">
    <property type="term" value="F:hydrolase activity, hydrolyzing O-glycosyl compounds"/>
    <property type="evidence" value="ECO:0007669"/>
    <property type="project" value="InterPro"/>
</dbReference>
<reference evidence="7 8" key="1">
    <citation type="submission" date="2018-08" db="EMBL/GenBank/DDBJ databases">
        <title>Diversity &amp; Physiological Properties of Lignin-Decomposing Actinobacteria from Soil.</title>
        <authorList>
            <person name="Roh S.G."/>
            <person name="Kim S.B."/>
        </authorList>
    </citation>
    <scope>NUCLEOTIDE SEQUENCE [LARGE SCALE GENOMIC DNA]</scope>
    <source>
        <strain evidence="7 8">MMS17-GH009</strain>
    </source>
</reference>
<keyword evidence="5" id="KW-0732">Signal</keyword>
<keyword evidence="8" id="KW-1185">Reference proteome</keyword>
<dbReference type="SUPFAM" id="SSF89372">
    <property type="entry name" value="Fucose-specific lectin"/>
    <property type="match status" value="2"/>
</dbReference>
<feature type="signal peptide" evidence="5">
    <location>
        <begin position="1"/>
        <end position="32"/>
    </location>
</feature>
<evidence type="ECO:0000313" key="8">
    <source>
        <dbReference type="Proteomes" id="UP000263377"/>
    </source>
</evidence>
<dbReference type="Pfam" id="PF26607">
    <property type="entry name" value="DUF8189"/>
    <property type="match status" value="1"/>
</dbReference>
<evidence type="ECO:0000256" key="3">
    <source>
        <dbReference type="ARBA" id="ARBA00023295"/>
    </source>
</evidence>
<dbReference type="AlphaFoldDB" id="A0A372ZQX1"/>
<dbReference type="InterPro" id="IPR058502">
    <property type="entry name" value="PLL-like_beta-prop"/>
</dbReference>
<feature type="chain" id="PRO_5039213201" evidence="5">
    <location>
        <begin position="33"/>
        <end position="694"/>
    </location>
</feature>
<evidence type="ECO:0000256" key="2">
    <source>
        <dbReference type="ARBA" id="ARBA00022801"/>
    </source>
</evidence>
<dbReference type="CDD" id="cd22954">
    <property type="entry name" value="PLL_lectin"/>
    <property type="match status" value="1"/>
</dbReference>
<keyword evidence="2 7" id="KW-0378">Hydrolase</keyword>
<accession>A0A372ZQX1</accession>
<feature type="domain" description="PLL-like beta propeller" evidence="6">
    <location>
        <begin position="329"/>
        <end position="514"/>
    </location>
</feature>
<dbReference type="RefSeq" id="WP_117486921.1">
    <property type="nucleotide sequence ID" value="NZ_QVIG01000001.1"/>
</dbReference>
<dbReference type="SUPFAM" id="SSF75005">
    <property type="entry name" value="Arabinanase/levansucrase/invertase"/>
    <property type="match status" value="1"/>
</dbReference>
<proteinExistence type="inferred from homology"/>
<dbReference type="GO" id="GO:0005975">
    <property type="term" value="P:carbohydrate metabolic process"/>
    <property type="evidence" value="ECO:0007669"/>
    <property type="project" value="InterPro"/>
</dbReference>
<dbReference type="Proteomes" id="UP000263377">
    <property type="component" value="Unassembled WGS sequence"/>
</dbReference>
<evidence type="ECO:0000256" key="5">
    <source>
        <dbReference type="SAM" id="SignalP"/>
    </source>
</evidence>
<dbReference type="PROSITE" id="PS51318">
    <property type="entry name" value="TAT"/>
    <property type="match status" value="1"/>
</dbReference>
<gene>
    <name evidence="7" type="ORF">DR950_11250</name>
</gene>
<name>A0A372ZQX1_9ACTN</name>
<comment type="similarity">
    <text evidence="1">Belongs to the glycosyl hydrolase 43 family.</text>
</comment>
<dbReference type="Gene3D" id="2.115.10.20">
    <property type="entry name" value="Glycosyl hydrolase domain, family 43"/>
    <property type="match status" value="2"/>
</dbReference>
<dbReference type="InterPro" id="IPR023296">
    <property type="entry name" value="Glyco_hydro_beta-prop_sf"/>
</dbReference>
<evidence type="ECO:0000256" key="1">
    <source>
        <dbReference type="ARBA" id="ARBA00009865"/>
    </source>
</evidence>